<dbReference type="PROSITE" id="PS51686">
    <property type="entry name" value="SAM_MT_RSMB_NOP"/>
    <property type="match status" value="1"/>
</dbReference>
<feature type="active site" description="Nucleophile" evidence="13">
    <location>
        <position position="379"/>
    </location>
</feature>
<feature type="binding site" evidence="13">
    <location>
        <begin position="257"/>
        <end position="263"/>
    </location>
    <ligand>
        <name>S-adenosyl-L-methionine</name>
        <dbReference type="ChEBI" id="CHEBI:59789"/>
    </ligand>
</feature>
<proteinExistence type="inferred from homology"/>
<evidence type="ECO:0000256" key="11">
    <source>
        <dbReference type="ARBA" id="ARBA00031088"/>
    </source>
</evidence>
<keyword evidence="7 13" id="KW-0808">Transferase</keyword>
<dbReference type="InterPro" id="IPR035926">
    <property type="entry name" value="NusB-like_sf"/>
</dbReference>
<dbReference type="InterPro" id="IPR023267">
    <property type="entry name" value="RCMT"/>
</dbReference>
<evidence type="ECO:0000256" key="3">
    <source>
        <dbReference type="ARBA" id="ARBA00012140"/>
    </source>
</evidence>
<dbReference type="SUPFAM" id="SSF48013">
    <property type="entry name" value="NusB-like"/>
    <property type="match status" value="1"/>
</dbReference>
<dbReference type="Gene3D" id="3.30.70.1170">
    <property type="entry name" value="Sun protein, domain 3"/>
    <property type="match status" value="1"/>
</dbReference>
<dbReference type="Gene3D" id="1.10.940.10">
    <property type="entry name" value="NusB-like"/>
    <property type="match status" value="1"/>
</dbReference>
<feature type="domain" description="SAM-dependent MTase RsmB/NOP-type" evidence="14">
    <location>
        <begin position="167"/>
        <end position="431"/>
    </location>
</feature>
<dbReference type="Proteomes" id="UP001519306">
    <property type="component" value="Unassembled WGS sequence"/>
</dbReference>
<evidence type="ECO:0000313" key="16">
    <source>
        <dbReference type="Proteomes" id="UP001519306"/>
    </source>
</evidence>
<organism evidence="15 16">
    <name type="scientific">Peptoniphilus stercorisuis</name>
    <dbReference type="NCBI Taxonomy" id="1436965"/>
    <lineage>
        <taxon>Bacteria</taxon>
        <taxon>Bacillati</taxon>
        <taxon>Bacillota</taxon>
        <taxon>Tissierellia</taxon>
        <taxon>Tissierellales</taxon>
        <taxon>Peptoniphilaceae</taxon>
        <taxon>Peptoniphilus</taxon>
    </lineage>
</organism>
<dbReference type="GO" id="GO:0032259">
    <property type="term" value="P:methylation"/>
    <property type="evidence" value="ECO:0007669"/>
    <property type="project" value="UniProtKB-KW"/>
</dbReference>
<accession>A0ABS4KDK6</accession>
<dbReference type="InterPro" id="IPR004573">
    <property type="entry name" value="rRNA_ssu_MeTfrase_B"/>
</dbReference>
<keyword evidence="6 13" id="KW-0489">Methyltransferase</keyword>
<feature type="binding site" evidence="13">
    <location>
        <position position="281"/>
    </location>
    <ligand>
        <name>S-adenosyl-L-methionine</name>
        <dbReference type="ChEBI" id="CHEBI:59789"/>
    </ligand>
</feature>
<evidence type="ECO:0000256" key="10">
    <source>
        <dbReference type="ARBA" id="ARBA00030399"/>
    </source>
</evidence>
<evidence type="ECO:0000256" key="8">
    <source>
        <dbReference type="ARBA" id="ARBA00022691"/>
    </source>
</evidence>
<comment type="catalytic activity">
    <reaction evidence="12">
        <text>cytidine(967) in 16S rRNA + S-adenosyl-L-methionine = 5-methylcytidine(967) in 16S rRNA + S-adenosyl-L-homocysteine + H(+)</text>
        <dbReference type="Rhea" id="RHEA:42748"/>
        <dbReference type="Rhea" id="RHEA-COMP:10219"/>
        <dbReference type="Rhea" id="RHEA-COMP:10220"/>
        <dbReference type="ChEBI" id="CHEBI:15378"/>
        <dbReference type="ChEBI" id="CHEBI:57856"/>
        <dbReference type="ChEBI" id="CHEBI:59789"/>
        <dbReference type="ChEBI" id="CHEBI:74483"/>
        <dbReference type="ChEBI" id="CHEBI:82748"/>
        <dbReference type="EC" id="2.1.1.176"/>
    </reaction>
</comment>
<dbReference type="Pfam" id="PF01189">
    <property type="entry name" value="Methyltr_RsmB-F"/>
    <property type="match status" value="1"/>
</dbReference>
<evidence type="ECO:0000259" key="14">
    <source>
        <dbReference type="PROSITE" id="PS51686"/>
    </source>
</evidence>
<dbReference type="InterPro" id="IPR049560">
    <property type="entry name" value="MeTrfase_RsmB-F_NOP2_cat"/>
</dbReference>
<evidence type="ECO:0000256" key="7">
    <source>
        <dbReference type="ARBA" id="ARBA00022679"/>
    </source>
</evidence>
<sequence>MKNIRKKALFIIDNVFYKGAFLNEELEILKESDIDIRDYNLISNITTGVIQNRTYLDYIIKKNSKIKFRKIHKIILTILEMGIYQILFLDRVPDYSIIDESVKLAHVYGNRGSAGYVNGMLRNILRNKDSIEVDLKGKEYLEVKYSHPMFYIDEILKDFSYEEAEELLKANNEKPPFTIRVNGLKTNRDDLKKSLEKQGYKVEKTNMSKDGLIVLDAFNIFNTKDFKDGDFYIQDEASSLVSEILNPEYGSDVLDLCSAPGGKSTHLSALMNNTGNILACDISNHKLNLIRQNIKRLETRNIKLKKSDAIAFREDFKNKFDYILVDAPCSGLGLYRRKPEIKWNRKEEDLKELSEIQRKILKNASMYLKKGGHLVYSTCTITKIENEDVIYDFLEKNENFEIEQIDDKDFLKLYPSLNNTDGFSIVKLKKIGD</sequence>
<dbReference type="CDD" id="cd02440">
    <property type="entry name" value="AdoMet_MTases"/>
    <property type="match status" value="1"/>
</dbReference>
<dbReference type="InterPro" id="IPR001678">
    <property type="entry name" value="MeTrfase_RsmB-F_NOP2_dom"/>
</dbReference>
<keyword evidence="8 13" id="KW-0949">S-adenosyl-L-methionine</keyword>
<dbReference type="InterPro" id="IPR006027">
    <property type="entry name" value="NusB_RsmB_TIM44"/>
</dbReference>
<feature type="binding site" evidence="13">
    <location>
        <position position="308"/>
    </location>
    <ligand>
        <name>S-adenosyl-L-methionine</name>
        <dbReference type="ChEBI" id="CHEBI:59789"/>
    </ligand>
</feature>
<keyword evidence="9 13" id="KW-0694">RNA-binding</keyword>
<gene>
    <name evidence="15" type="ORF">J2Z71_001399</name>
</gene>
<dbReference type="PANTHER" id="PTHR22807:SF53">
    <property type="entry name" value="RIBOSOMAL RNA SMALL SUBUNIT METHYLTRANSFERASE B-RELATED"/>
    <property type="match status" value="1"/>
</dbReference>
<evidence type="ECO:0000256" key="5">
    <source>
        <dbReference type="ARBA" id="ARBA00022552"/>
    </source>
</evidence>
<evidence type="ECO:0000313" key="15">
    <source>
        <dbReference type="EMBL" id="MBP2025850.1"/>
    </source>
</evidence>
<dbReference type="RefSeq" id="WP_210061435.1">
    <property type="nucleotide sequence ID" value="NZ_JAGGLJ010000013.1"/>
</dbReference>
<dbReference type="PRINTS" id="PR02008">
    <property type="entry name" value="RCMTFAMILY"/>
</dbReference>
<feature type="binding site" evidence="13">
    <location>
        <position position="326"/>
    </location>
    <ligand>
        <name>S-adenosyl-L-methionine</name>
        <dbReference type="ChEBI" id="CHEBI:59789"/>
    </ligand>
</feature>
<evidence type="ECO:0000256" key="9">
    <source>
        <dbReference type="ARBA" id="ARBA00022884"/>
    </source>
</evidence>
<dbReference type="EMBL" id="JAGGLJ010000013">
    <property type="protein sequence ID" value="MBP2025850.1"/>
    <property type="molecule type" value="Genomic_DNA"/>
</dbReference>
<comment type="subcellular location">
    <subcellularLocation>
        <location evidence="2">Cytoplasm</location>
    </subcellularLocation>
</comment>
<dbReference type="NCBIfam" id="TIGR00563">
    <property type="entry name" value="rsmB"/>
    <property type="match status" value="1"/>
</dbReference>
<evidence type="ECO:0000256" key="12">
    <source>
        <dbReference type="ARBA" id="ARBA00047283"/>
    </source>
</evidence>
<dbReference type="GO" id="GO:0008168">
    <property type="term" value="F:methyltransferase activity"/>
    <property type="evidence" value="ECO:0007669"/>
    <property type="project" value="UniProtKB-KW"/>
</dbReference>
<evidence type="ECO:0000256" key="6">
    <source>
        <dbReference type="ARBA" id="ARBA00022603"/>
    </source>
</evidence>
<dbReference type="Pfam" id="PF01029">
    <property type="entry name" value="NusB"/>
    <property type="match status" value="1"/>
</dbReference>
<comment type="caution">
    <text evidence="15">The sequence shown here is derived from an EMBL/GenBank/DDBJ whole genome shotgun (WGS) entry which is preliminary data.</text>
</comment>
<evidence type="ECO:0000256" key="4">
    <source>
        <dbReference type="ARBA" id="ARBA00022490"/>
    </source>
</evidence>
<dbReference type="InterPro" id="IPR029063">
    <property type="entry name" value="SAM-dependent_MTases_sf"/>
</dbReference>
<dbReference type="EC" id="2.1.1.176" evidence="3"/>
<name>A0ABS4KDK6_9FIRM</name>
<keyword evidence="4" id="KW-0963">Cytoplasm</keyword>
<keyword evidence="5" id="KW-0698">rRNA processing</keyword>
<protein>
    <recommendedName>
        <fullName evidence="3">16S rRNA (cytosine(967)-C(5))-methyltransferase</fullName>
        <ecNumber evidence="3">2.1.1.176</ecNumber>
    </recommendedName>
    <alternativeName>
        <fullName evidence="10">16S rRNA m5C967 methyltransferase</fullName>
    </alternativeName>
    <alternativeName>
        <fullName evidence="11">rRNA (cytosine-C(5)-)-methyltransferase RsmB</fullName>
    </alternativeName>
</protein>
<evidence type="ECO:0000256" key="2">
    <source>
        <dbReference type="ARBA" id="ARBA00004496"/>
    </source>
</evidence>
<reference evidence="15 16" key="1">
    <citation type="submission" date="2021-03" db="EMBL/GenBank/DDBJ databases">
        <title>Genomic Encyclopedia of Type Strains, Phase IV (KMG-IV): sequencing the most valuable type-strain genomes for metagenomic binning, comparative biology and taxonomic classification.</title>
        <authorList>
            <person name="Goeker M."/>
        </authorList>
    </citation>
    <scope>NUCLEOTIDE SEQUENCE [LARGE SCALE GENOMIC DNA]</scope>
    <source>
        <strain evidence="15 16">DSM 27563</strain>
    </source>
</reference>
<dbReference type="PANTHER" id="PTHR22807">
    <property type="entry name" value="NOP2 YEAST -RELATED NOL1/NOP2/FMU SUN DOMAIN-CONTAINING"/>
    <property type="match status" value="1"/>
</dbReference>
<dbReference type="Gene3D" id="3.40.50.150">
    <property type="entry name" value="Vaccinia Virus protein VP39"/>
    <property type="match status" value="1"/>
</dbReference>
<keyword evidence="16" id="KW-1185">Reference proteome</keyword>
<comment type="similarity">
    <text evidence="13">Belongs to the class I-like SAM-binding methyltransferase superfamily. RsmB/NOP family.</text>
</comment>
<dbReference type="SUPFAM" id="SSF53335">
    <property type="entry name" value="S-adenosyl-L-methionine-dependent methyltransferases"/>
    <property type="match status" value="1"/>
</dbReference>
<dbReference type="NCBIfam" id="NF011494">
    <property type="entry name" value="PRK14902.1"/>
    <property type="match status" value="1"/>
</dbReference>
<dbReference type="InterPro" id="IPR054728">
    <property type="entry name" value="RsmB-like_ferredoxin"/>
</dbReference>
<evidence type="ECO:0000256" key="1">
    <source>
        <dbReference type="ARBA" id="ARBA00002724"/>
    </source>
</evidence>
<evidence type="ECO:0000256" key="13">
    <source>
        <dbReference type="PROSITE-ProRule" id="PRU01023"/>
    </source>
</evidence>
<dbReference type="Pfam" id="PF22458">
    <property type="entry name" value="RsmF-B_ferredox"/>
    <property type="match status" value="1"/>
</dbReference>
<comment type="function">
    <text evidence="1">Specifically methylates the cytosine at position 967 (m5C967) of 16S rRNA.</text>
</comment>